<organism evidence="8 9">
    <name type="scientific">Taphrina deformans (strain PYCC 5710 / ATCC 11124 / CBS 356.35 / IMI 108563 / JCM 9778 / NBRC 8474)</name>
    <name type="common">Peach leaf curl fungus</name>
    <name type="synonym">Lalaria deformans</name>
    <dbReference type="NCBI Taxonomy" id="1097556"/>
    <lineage>
        <taxon>Eukaryota</taxon>
        <taxon>Fungi</taxon>
        <taxon>Dikarya</taxon>
        <taxon>Ascomycota</taxon>
        <taxon>Taphrinomycotina</taxon>
        <taxon>Taphrinomycetes</taxon>
        <taxon>Taphrinales</taxon>
        <taxon>Taphrinaceae</taxon>
        <taxon>Taphrina</taxon>
    </lineage>
</organism>
<keyword evidence="4 5" id="KW-0413">Isomerase</keyword>
<name>R4XEX2_TAPDE</name>
<dbReference type="Pfam" id="PF13616">
    <property type="entry name" value="Rotamase_3"/>
    <property type="match status" value="1"/>
</dbReference>
<dbReference type="GO" id="GO:0006364">
    <property type="term" value="P:rRNA processing"/>
    <property type="evidence" value="ECO:0007669"/>
    <property type="project" value="InterPro"/>
</dbReference>
<accession>R4XEX2</accession>
<reference evidence="8 9" key="1">
    <citation type="journal article" date="2013" name="MBio">
        <title>Genome sequencing of the plant pathogen Taphrina deformans, the causal agent of peach leaf curl.</title>
        <authorList>
            <person name="Cisse O.H."/>
            <person name="Almeida J.M.G.C.F."/>
            <person name="Fonseca A."/>
            <person name="Kumar A.A."/>
            <person name="Salojaervi J."/>
            <person name="Overmyer K."/>
            <person name="Hauser P.M."/>
            <person name="Pagni M."/>
        </authorList>
    </citation>
    <scope>NUCLEOTIDE SEQUENCE [LARGE SCALE GENOMIC DNA]</scope>
    <source>
        <strain evidence="9">PYCC 5710 / ATCC 11124 / CBS 356.35 / IMI 108563 / JCM 9778 / NBRC 8474</strain>
    </source>
</reference>
<dbReference type="InterPro" id="IPR043323">
    <property type="entry name" value="PIN4"/>
</dbReference>
<evidence type="ECO:0000313" key="8">
    <source>
        <dbReference type="EMBL" id="CCG84173.2"/>
    </source>
</evidence>
<dbReference type="GO" id="GO:0003755">
    <property type="term" value="F:peptidyl-prolyl cis-trans isomerase activity"/>
    <property type="evidence" value="ECO:0007669"/>
    <property type="project" value="UniProtKB-UniRule"/>
</dbReference>
<comment type="catalytic activity">
    <reaction evidence="1 6">
        <text>[protein]-peptidylproline (omega=180) = [protein]-peptidylproline (omega=0)</text>
        <dbReference type="Rhea" id="RHEA:16237"/>
        <dbReference type="Rhea" id="RHEA-COMP:10747"/>
        <dbReference type="Rhea" id="RHEA-COMP:10748"/>
        <dbReference type="ChEBI" id="CHEBI:83833"/>
        <dbReference type="ChEBI" id="CHEBI:83834"/>
        <dbReference type="EC" id="5.2.1.8"/>
    </reaction>
</comment>
<dbReference type="GO" id="GO:0003677">
    <property type="term" value="F:DNA binding"/>
    <property type="evidence" value="ECO:0007669"/>
    <property type="project" value="InterPro"/>
</dbReference>
<evidence type="ECO:0000256" key="5">
    <source>
        <dbReference type="PROSITE-ProRule" id="PRU00278"/>
    </source>
</evidence>
<dbReference type="VEuPathDB" id="FungiDB:TAPDE_004573"/>
<dbReference type="InterPro" id="IPR046357">
    <property type="entry name" value="PPIase_dom_sf"/>
</dbReference>
<dbReference type="PANTHER" id="PTHR45995">
    <property type="match status" value="1"/>
</dbReference>
<dbReference type="SUPFAM" id="SSF54534">
    <property type="entry name" value="FKBP-like"/>
    <property type="match status" value="1"/>
</dbReference>
<comment type="similarity">
    <text evidence="2">Belongs to the PpiC/parvulin rotamase family. PIN4 subfamily.</text>
</comment>
<protein>
    <recommendedName>
        <fullName evidence="6">Peptidyl-prolyl cis-trans isomerase</fullName>
        <ecNumber evidence="6">5.2.1.8</ecNumber>
    </recommendedName>
</protein>
<sequence length="146" mass="15931">MAPKKNAGSKDDAKLKVANSVNVRHIMCEKQSKALQAIEKLRAGEKFNVVASELSEDKAKAGGSLGWQTRQQMIGPFAEVAFQLQPSTTDKPVYNDPPLKTKFGMSLTHVADSVLILKGYHVHAHSCYLSLADSIDHNGGRKKDLT</sequence>
<evidence type="ECO:0000259" key="7">
    <source>
        <dbReference type="PROSITE" id="PS50198"/>
    </source>
</evidence>
<comment type="caution">
    <text evidence="8">The sequence shown here is derived from an EMBL/GenBank/DDBJ whole genome shotgun (WGS) entry which is preliminary data.</text>
</comment>
<dbReference type="STRING" id="1097556.R4XEX2"/>
<keyword evidence="3 5" id="KW-0697">Rotamase</keyword>
<gene>
    <name evidence="8" type="ORF">TAPDE_004573</name>
</gene>
<evidence type="ECO:0000256" key="2">
    <source>
        <dbReference type="ARBA" id="ARBA00010242"/>
    </source>
</evidence>
<dbReference type="EMBL" id="CAHR02000208">
    <property type="protein sequence ID" value="CCG84173.2"/>
    <property type="molecule type" value="Genomic_DNA"/>
</dbReference>
<dbReference type="OrthoDB" id="1911748at2759"/>
<dbReference type="PROSITE" id="PS50198">
    <property type="entry name" value="PPIC_PPIASE_2"/>
    <property type="match status" value="1"/>
</dbReference>
<keyword evidence="9" id="KW-1185">Reference proteome</keyword>
<dbReference type="eggNOG" id="KOG3258">
    <property type="taxonomic scope" value="Eukaryota"/>
</dbReference>
<dbReference type="Gene3D" id="3.10.50.40">
    <property type="match status" value="1"/>
</dbReference>
<proteinExistence type="inferred from homology"/>
<dbReference type="Proteomes" id="UP000013776">
    <property type="component" value="Unassembled WGS sequence"/>
</dbReference>
<evidence type="ECO:0000313" key="9">
    <source>
        <dbReference type="Proteomes" id="UP000013776"/>
    </source>
</evidence>
<evidence type="ECO:0000256" key="1">
    <source>
        <dbReference type="ARBA" id="ARBA00000971"/>
    </source>
</evidence>
<evidence type="ECO:0000256" key="3">
    <source>
        <dbReference type="ARBA" id="ARBA00023110"/>
    </source>
</evidence>
<feature type="domain" description="PpiC" evidence="7">
    <location>
        <begin position="18"/>
        <end position="112"/>
    </location>
</feature>
<dbReference type="AlphaFoldDB" id="R4XEX2"/>
<evidence type="ECO:0000256" key="6">
    <source>
        <dbReference type="RuleBase" id="RU363014"/>
    </source>
</evidence>
<dbReference type="EC" id="5.2.1.8" evidence="6"/>
<dbReference type="InterPro" id="IPR000297">
    <property type="entry name" value="PPIase_PpiC"/>
</dbReference>
<evidence type="ECO:0000256" key="4">
    <source>
        <dbReference type="ARBA" id="ARBA00023235"/>
    </source>
</evidence>